<dbReference type="Gene3D" id="1.20.1600.10">
    <property type="entry name" value="Outer membrane efflux proteins (OEP)"/>
    <property type="match status" value="1"/>
</dbReference>
<evidence type="ECO:0000313" key="7">
    <source>
        <dbReference type="EMBL" id="TMQ65080.1"/>
    </source>
</evidence>
<proteinExistence type="predicted"/>
<organism evidence="7 8">
    <name type="scientific">Eiseniibacteriota bacterium</name>
    <dbReference type="NCBI Taxonomy" id="2212470"/>
    <lineage>
        <taxon>Bacteria</taxon>
        <taxon>Candidatus Eiseniibacteriota</taxon>
    </lineage>
</organism>
<dbReference type="EMBL" id="VBOY01000076">
    <property type="protein sequence ID" value="TMQ65080.1"/>
    <property type="molecule type" value="Genomic_DNA"/>
</dbReference>
<dbReference type="PANTHER" id="PTHR30026:SF20">
    <property type="entry name" value="OUTER MEMBRANE PROTEIN TOLC"/>
    <property type="match status" value="1"/>
</dbReference>
<dbReference type="AlphaFoldDB" id="A0A538TN86"/>
<dbReference type="Proteomes" id="UP000316609">
    <property type="component" value="Unassembled WGS sequence"/>
</dbReference>
<evidence type="ECO:0000256" key="4">
    <source>
        <dbReference type="ARBA" id="ARBA00023136"/>
    </source>
</evidence>
<comment type="caution">
    <text evidence="7">The sequence shown here is derived from an EMBL/GenBank/DDBJ whole genome shotgun (WGS) entry which is preliminary data.</text>
</comment>
<sequence>MSFPCAIVLATLVAISLGNPASEAGAAPTALLAESLTVRECVARARQRAPDPRVAAAERDAAVLDSTATFRSRRAALSFQGGATVAPEHFYDPALTNLGEYALQLRVESLVLDGGARDRGRRRSALAARESRAVLEQAERDAGIRAGALAIEWLRLNESERAERQSVEWLEHLAREMNAGVRSGMRGRADALRATLERDAVAAELDLTHRDMASVRRELGAELGRGDDFVPAVRDEAIEASSPPSETDSLELVRSLGVAPEVRLADLGRAERRLDVDAARRASAWHVDVAADAGLAGTDLSHAVPPDVRSLNPDATLTDRLHRDLGASLALQFRRPLLDRSAASARAARDASSRAQELRWSAESEAQRRLGLELLTRWRSAAVRYAVARDAATRADEHLLHLESLHAAGSATLLELLDARRALDDAHARLADARAEVLGARLEAEERK</sequence>
<evidence type="ECO:0000256" key="5">
    <source>
        <dbReference type="ARBA" id="ARBA00023237"/>
    </source>
</evidence>
<reference evidence="7 8" key="1">
    <citation type="journal article" date="2019" name="Nat. Microbiol.">
        <title>Mediterranean grassland soil C-N compound turnover is dependent on rainfall and depth, and is mediated by genomically divergent microorganisms.</title>
        <authorList>
            <person name="Diamond S."/>
            <person name="Andeer P.F."/>
            <person name="Li Z."/>
            <person name="Crits-Christoph A."/>
            <person name="Burstein D."/>
            <person name="Anantharaman K."/>
            <person name="Lane K.R."/>
            <person name="Thomas B.C."/>
            <person name="Pan C."/>
            <person name="Northen T.R."/>
            <person name="Banfield J.F."/>
        </authorList>
    </citation>
    <scope>NUCLEOTIDE SEQUENCE [LARGE SCALE GENOMIC DNA]</scope>
    <source>
        <strain evidence="7">WS_8</strain>
    </source>
</reference>
<dbReference type="GO" id="GO:0009279">
    <property type="term" value="C:cell outer membrane"/>
    <property type="evidence" value="ECO:0007669"/>
    <property type="project" value="UniProtKB-SubCell"/>
</dbReference>
<dbReference type="GO" id="GO:0015288">
    <property type="term" value="F:porin activity"/>
    <property type="evidence" value="ECO:0007669"/>
    <property type="project" value="TreeGrafter"/>
</dbReference>
<evidence type="ECO:0000256" key="2">
    <source>
        <dbReference type="ARBA" id="ARBA00022452"/>
    </source>
</evidence>
<keyword evidence="4" id="KW-0472">Membrane</keyword>
<dbReference type="GO" id="GO:1990281">
    <property type="term" value="C:efflux pump complex"/>
    <property type="evidence" value="ECO:0007669"/>
    <property type="project" value="TreeGrafter"/>
</dbReference>
<protein>
    <submittedName>
        <fullName evidence="7">TolC family protein</fullName>
    </submittedName>
</protein>
<name>A0A538TN86_UNCEI</name>
<dbReference type="InterPro" id="IPR051906">
    <property type="entry name" value="TolC-like"/>
</dbReference>
<keyword evidence="5" id="KW-0998">Cell outer membrane</keyword>
<dbReference type="SUPFAM" id="SSF56954">
    <property type="entry name" value="Outer membrane efflux proteins (OEP)"/>
    <property type="match status" value="1"/>
</dbReference>
<evidence type="ECO:0000313" key="8">
    <source>
        <dbReference type="Proteomes" id="UP000316609"/>
    </source>
</evidence>
<dbReference type="GO" id="GO:0015562">
    <property type="term" value="F:efflux transmembrane transporter activity"/>
    <property type="evidence" value="ECO:0007669"/>
    <property type="project" value="InterPro"/>
</dbReference>
<feature type="chain" id="PRO_5022065365" evidence="6">
    <location>
        <begin position="27"/>
        <end position="448"/>
    </location>
</feature>
<keyword evidence="3" id="KW-0812">Transmembrane</keyword>
<comment type="subcellular location">
    <subcellularLocation>
        <location evidence="1">Cell outer membrane</location>
    </subcellularLocation>
</comment>
<gene>
    <name evidence="7" type="ORF">E6K78_08340</name>
</gene>
<feature type="signal peptide" evidence="6">
    <location>
        <begin position="1"/>
        <end position="26"/>
    </location>
</feature>
<keyword evidence="2" id="KW-1134">Transmembrane beta strand</keyword>
<accession>A0A538TN86</accession>
<keyword evidence="6" id="KW-0732">Signal</keyword>
<evidence type="ECO:0000256" key="6">
    <source>
        <dbReference type="SAM" id="SignalP"/>
    </source>
</evidence>
<evidence type="ECO:0000256" key="1">
    <source>
        <dbReference type="ARBA" id="ARBA00004442"/>
    </source>
</evidence>
<dbReference type="PANTHER" id="PTHR30026">
    <property type="entry name" value="OUTER MEMBRANE PROTEIN TOLC"/>
    <property type="match status" value="1"/>
</dbReference>
<evidence type="ECO:0000256" key="3">
    <source>
        <dbReference type="ARBA" id="ARBA00022692"/>
    </source>
</evidence>